<proteinExistence type="inferred from homology"/>
<evidence type="ECO:0000259" key="3">
    <source>
        <dbReference type="Pfam" id="PF18018"/>
    </source>
</evidence>
<evidence type="ECO:0000256" key="1">
    <source>
        <dbReference type="ARBA" id="ARBA00006035"/>
    </source>
</evidence>
<evidence type="ECO:0000256" key="2">
    <source>
        <dbReference type="ARBA" id="ARBA00022705"/>
    </source>
</evidence>
<feature type="domain" description="DNA polymerase delta subunit OB-fold" evidence="3">
    <location>
        <begin position="83"/>
        <end position="135"/>
    </location>
</feature>
<comment type="caution">
    <text evidence="4">The sequence shown here is derived from an EMBL/GenBank/DDBJ whole genome shotgun (WGS) entry which is preliminary data.</text>
</comment>
<gene>
    <name evidence="4" type="ORF">NYPRO_LOCUS5218</name>
</gene>
<dbReference type="PANTHER" id="PTHR10416:SF0">
    <property type="entry name" value="DNA POLYMERASE DELTA SUBUNIT 2"/>
    <property type="match status" value="1"/>
</dbReference>
<evidence type="ECO:0000313" key="4">
    <source>
        <dbReference type="EMBL" id="CAD7672423.1"/>
    </source>
</evidence>
<protein>
    <submittedName>
        <fullName evidence="4">(raccoon dog) hypothetical protein</fullName>
    </submittedName>
</protein>
<dbReference type="AlphaFoldDB" id="A0A811Y5K6"/>
<keyword evidence="2" id="KW-0235">DNA replication</keyword>
<dbReference type="InterPro" id="IPR040663">
    <property type="entry name" value="DNA_pol_D_N"/>
</dbReference>
<name>A0A811Y5K6_NYCPR</name>
<keyword evidence="5" id="KW-1185">Reference proteome</keyword>
<dbReference type="Pfam" id="PF18018">
    <property type="entry name" value="DNA_pol_D_N"/>
    <property type="match status" value="1"/>
</dbReference>
<organism evidence="4 5">
    <name type="scientific">Nyctereutes procyonoides</name>
    <name type="common">Raccoon dog</name>
    <name type="synonym">Canis procyonoides</name>
    <dbReference type="NCBI Taxonomy" id="34880"/>
    <lineage>
        <taxon>Eukaryota</taxon>
        <taxon>Metazoa</taxon>
        <taxon>Chordata</taxon>
        <taxon>Craniata</taxon>
        <taxon>Vertebrata</taxon>
        <taxon>Euteleostomi</taxon>
        <taxon>Mammalia</taxon>
        <taxon>Eutheria</taxon>
        <taxon>Laurasiatheria</taxon>
        <taxon>Carnivora</taxon>
        <taxon>Caniformia</taxon>
        <taxon>Canidae</taxon>
        <taxon>Nyctereutes</taxon>
    </lineage>
</organism>
<sequence>MFPEQAAQKAHTLLSPPSTNNVTFAHVRVLTYTKSSQPFLLGVCGFGWWHDSNYATHLLQMRPFLKPCELQPGKKYPVVGLPWSKYIHPDDELVLEGELQCIKLEGTTDMSKLVIGSVLAVLHSVRDSGKFLVEDHCFAELAPQNLASHPDTDRFMLLVSGLGLDGGRAESLLGTQLLVDIVTGQQGDEGDSAVLPTYTINMAKTLTKKTQASSMEAVKMLDEILLQLGKFDPTKHTLPQQPLPPCLFPLATAYSTLYDIFQPSSTENHLEILEGTLHSGHISPTALKLGGYPFYKTSPFIFPGYPHIYFCGNTPGFGSKIFPGPEDQRLLLVAVPDFSTTQTACLSLHSPTSLPTRFSGFVTEKGLGGLRLGPRLTEIWAICCLQH</sequence>
<dbReference type="Proteomes" id="UP000645828">
    <property type="component" value="Unassembled WGS sequence"/>
</dbReference>
<reference evidence="4" key="1">
    <citation type="submission" date="2020-12" db="EMBL/GenBank/DDBJ databases">
        <authorList>
            <consortium name="Molecular Ecology Group"/>
        </authorList>
    </citation>
    <scope>NUCLEOTIDE SEQUENCE</scope>
    <source>
        <strain evidence="4">TBG_1078</strain>
    </source>
</reference>
<dbReference type="GO" id="GO:0006271">
    <property type="term" value="P:DNA strand elongation involved in DNA replication"/>
    <property type="evidence" value="ECO:0007669"/>
    <property type="project" value="TreeGrafter"/>
</dbReference>
<dbReference type="PANTHER" id="PTHR10416">
    <property type="entry name" value="DNA POLYMERASE DELTA SUBUNIT 2"/>
    <property type="match status" value="1"/>
</dbReference>
<dbReference type="GO" id="GO:0043625">
    <property type="term" value="C:delta DNA polymerase complex"/>
    <property type="evidence" value="ECO:0007669"/>
    <property type="project" value="TreeGrafter"/>
</dbReference>
<dbReference type="Gene3D" id="3.60.21.50">
    <property type="match status" value="3"/>
</dbReference>
<evidence type="ECO:0000313" key="5">
    <source>
        <dbReference type="Proteomes" id="UP000645828"/>
    </source>
</evidence>
<accession>A0A811Y5K6</accession>
<comment type="similarity">
    <text evidence="1">Belongs to the DNA polymerase delta/II small subunit family.</text>
</comment>
<dbReference type="InterPro" id="IPR024826">
    <property type="entry name" value="DNA_pol_delta/II_ssu"/>
</dbReference>
<dbReference type="EMBL" id="CAJHUB010000666">
    <property type="protein sequence ID" value="CAD7672423.1"/>
    <property type="molecule type" value="Genomic_DNA"/>
</dbReference>